<accession>A0A2I7SH34</accession>
<keyword evidence="8" id="KW-1185">Reference proteome</keyword>
<dbReference type="GO" id="GO:0016020">
    <property type="term" value="C:membrane"/>
    <property type="evidence" value="ECO:0007669"/>
    <property type="project" value="UniProtKB-SubCell"/>
</dbReference>
<feature type="transmembrane region" description="Helical" evidence="5">
    <location>
        <begin position="159"/>
        <end position="183"/>
    </location>
</feature>
<evidence type="ECO:0000259" key="6">
    <source>
        <dbReference type="Pfam" id="PF04932"/>
    </source>
</evidence>
<feature type="transmembrane region" description="Helical" evidence="5">
    <location>
        <begin position="92"/>
        <end position="110"/>
    </location>
</feature>
<feature type="transmembrane region" description="Helical" evidence="5">
    <location>
        <begin position="117"/>
        <end position="139"/>
    </location>
</feature>
<evidence type="ECO:0000256" key="5">
    <source>
        <dbReference type="SAM" id="Phobius"/>
    </source>
</evidence>
<feature type="transmembrane region" description="Helical" evidence="5">
    <location>
        <begin position="347"/>
        <end position="380"/>
    </location>
</feature>
<keyword evidence="2 5" id="KW-0812">Transmembrane</keyword>
<dbReference type="InterPro" id="IPR007016">
    <property type="entry name" value="O-antigen_ligase-rel_domated"/>
</dbReference>
<reference evidence="8" key="1">
    <citation type="submission" date="2018-01" db="EMBL/GenBank/DDBJ databases">
        <title>Complete genome of Tamlana sp. UJ94.</title>
        <authorList>
            <person name="Jung J."/>
            <person name="Chung D."/>
            <person name="Bae S.S."/>
            <person name="Baek K."/>
        </authorList>
    </citation>
    <scope>NUCLEOTIDE SEQUENCE [LARGE SCALE GENOMIC DNA]</scope>
    <source>
        <strain evidence="8">UJ94</strain>
    </source>
</reference>
<feature type="transmembrane region" description="Helical" evidence="5">
    <location>
        <begin position="66"/>
        <end position="86"/>
    </location>
</feature>
<proteinExistence type="predicted"/>
<gene>
    <name evidence="7" type="ORF">C1A40_06915</name>
</gene>
<evidence type="ECO:0000313" key="7">
    <source>
        <dbReference type="EMBL" id="AUS05217.1"/>
    </source>
</evidence>
<dbReference type="AlphaFoldDB" id="A0A2I7SH34"/>
<keyword evidence="3 5" id="KW-1133">Transmembrane helix</keyword>
<evidence type="ECO:0000256" key="1">
    <source>
        <dbReference type="ARBA" id="ARBA00004141"/>
    </source>
</evidence>
<feature type="transmembrane region" description="Helical" evidence="5">
    <location>
        <begin position="41"/>
        <end position="57"/>
    </location>
</feature>
<evidence type="ECO:0000256" key="4">
    <source>
        <dbReference type="ARBA" id="ARBA00023136"/>
    </source>
</evidence>
<protein>
    <recommendedName>
        <fullName evidence="6">O-antigen ligase-related domain-containing protein</fullName>
    </recommendedName>
</protein>
<dbReference type="Pfam" id="PF04932">
    <property type="entry name" value="Wzy_C"/>
    <property type="match status" value="1"/>
</dbReference>
<keyword evidence="4 5" id="KW-0472">Membrane</keyword>
<dbReference type="RefSeq" id="WP_102995262.1">
    <property type="nucleotide sequence ID" value="NZ_CP025938.1"/>
</dbReference>
<feature type="transmembrane region" description="Helical" evidence="5">
    <location>
        <begin position="7"/>
        <end position="29"/>
    </location>
</feature>
<evidence type="ECO:0000313" key="8">
    <source>
        <dbReference type="Proteomes" id="UP000236592"/>
    </source>
</evidence>
<organism evidence="7 8">
    <name type="scientific">Pseudotamlana carrageenivorans</name>
    <dbReference type="NCBI Taxonomy" id="2069432"/>
    <lineage>
        <taxon>Bacteria</taxon>
        <taxon>Pseudomonadati</taxon>
        <taxon>Bacteroidota</taxon>
        <taxon>Flavobacteriia</taxon>
        <taxon>Flavobacteriales</taxon>
        <taxon>Flavobacteriaceae</taxon>
        <taxon>Pseudotamlana</taxon>
    </lineage>
</organism>
<dbReference type="Proteomes" id="UP000236592">
    <property type="component" value="Chromosome"/>
</dbReference>
<dbReference type="EMBL" id="CP025938">
    <property type="protein sequence ID" value="AUS05217.1"/>
    <property type="molecule type" value="Genomic_DNA"/>
</dbReference>
<name>A0A2I7SH34_9FLAO</name>
<sequence length="397" mass="45287">MIDVKSISNFFGKFSIVLILIALNFSYLVEGLVGFTGFRNIVLLIGLGVFFIKILLYPKLDISKPFFVYVLLGLSIAFISVFFWLSLGEINVYFTLITTTIVLSCGVKFLKKALLGLVLIILVLAIYEFFTKTYVFAVYRDTQWGIKALDPTFYGGNWGLFRAKALFEGPLALAQFAIGLALLYRKNLKILVLSIVLAMLSNGRLAMIVCALALIFSLTEKYNIIKFFLSKKGLIIVFFILMGCVFALNYFVTGASLERLKGALDFSDPSNQGRFYYWTEGISMYFDYNLVHLLFGNSGYFRSVIGNSAENGWLMLLLDNGLFGFLFYFLPPVYITYLSLRFKTGHYMFVGLIFICMMIQTFHLGALASLFYWLIIYFYLIDFKIIRDEKNYTNTLS</sequence>
<feature type="transmembrane region" description="Helical" evidence="5">
    <location>
        <begin position="234"/>
        <end position="252"/>
    </location>
</feature>
<feature type="transmembrane region" description="Helical" evidence="5">
    <location>
        <begin position="312"/>
        <end position="335"/>
    </location>
</feature>
<feature type="transmembrane region" description="Helical" evidence="5">
    <location>
        <begin position="190"/>
        <end position="214"/>
    </location>
</feature>
<dbReference type="OrthoDB" id="1445611at2"/>
<evidence type="ECO:0000256" key="3">
    <source>
        <dbReference type="ARBA" id="ARBA00022989"/>
    </source>
</evidence>
<feature type="domain" description="O-antigen ligase-related" evidence="6">
    <location>
        <begin position="191"/>
        <end position="329"/>
    </location>
</feature>
<evidence type="ECO:0000256" key="2">
    <source>
        <dbReference type="ARBA" id="ARBA00022692"/>
    </source>
</evidence>
<dbReference type="KEGG" id="taj:C1A40_06915"/>
<comment type="subcellular location">
    <subcellularLocation>
        <location evidence="1">Membrane</location>
        <topology evidence="1">Multi-pass membrane protein</topology>
    </subcellularLocation>
</comment>